<evidence type="ECO:0000313" key="2">
    <source>
        <dbReference type="EMBL" id="OXC79034.1"/>
    </source>
</evidence>
<dbReference type="EMBL" id="MTHB01000047">
    <property type="protein sequence ID" value="OXC79034.1"/>
    <property type="molecule type" value="Genomic_DNA"/>
</dbReference>
<name>A0A226X6I4_CABSO</name>
<organism evidence="2 3">
    <name type="scientific">Caballeronia sordidicola</name>
    <name type="common">Burkholderia sordidicola</name>
    <dbReference type="NCBI Taxonomy" id="196367"/>
    <lineage>
        <taxon>Bacteria</taxon>
        <taxon>Pseudomonadati</taxon>
        <taxon>Pseudomonadota</taxon>
        <taxon>Betaproteobacteria</taxon>
        <taxon>Burkholderiales</taxon>
        <taxon>Burkholderiaceae</taxon>
        <taxon>Caballeronia</taxon>
    </lineage>
</organism>
<keyword evidence="1" id="KW-1133">Transmembrane helix</keyword>
<comment type="caution">
    <text evidence="2">The sequence shown here is derived from an EMBL/GenBank/DDBJ whole genome shotgun (WGS) entry which is preliminary data.</text>
</comment>
<dbReference type="RefSeq" id="WP_089160207.1">
    <property type="nucleotide sequence ID" value="NZ_MTHB01000047.1"/>
</dbReference>
<gene>
    <name evidence="2" type="ORF">BSU04_09020</name>
</gene>
<feature type="transmembrane region" description="Helical" evidence="1">
    <location>
        <begin position="73"/>
        <end position="90"/>
    </location>
</feature>
<reference evidence="3" key="1">
    <citation type="submission" date="2017-01" db="EMBL/GenBank/DDBJ databases">
        <title>Genome Analysis of Deinococcus marmoris KOPRI26562.</title>
        <authorList>
            <person name="Kim J.H."/>
            <person name="Oh H.-M."/>
        </authorList>
    </citation>
    <scope>NUCLEOTIDE SEQUENCE [LARGE SCALE GENOMIC DNA]</scope>
    <source>
        <strain evidence="3">PAMC 26633</strain>
    </source>
</reference>
<proteinExistence type="predicted"/>
<evidence type="ECO:0000313" key="3">
    <source>
        <dbReference type="Proteomes" id="UP000214720"/>
    </source>
</evidence>
<dbReference type="AlphaFoldDB" id="A0A226X6I4"/>
<protein>
    <submittedName>
        <fullName evidence="2">Uncharacterized protein</fullName>
    </submittedName>
</protein>
<keyword evidence="1" id="KW-0472">Membrane</keyword>
<dbReference type="OrthoDB" id="9908460at2"/>
<sequence>MFSLWFLILATASFLFFIHCLDWAFLIRNRQLLGYLVHTPTHFVGDLASMVAYFVLLALCVRQALGIAHADGLYVMAALTVVFIVGHRRANAGLRAAEEEYQ</sequence>
<accession>A0A226X6I4</accession>
<keyword evidence="1" id="KW-0812">Transmembrane</keyword>
<dbReference type="Proteomes" id="UP000214720">
    <property type="component" value="Unassembled WGS sequence"/>
</dbReference>
<evidence type="ECO:0000256" key="1">
    <source>
        <dbReference type="SAM" id="Phobius"/>
    </source>
</evidence>